<keyword evidence="1" id="KW-1185">Reference proteome</keyword>
<evidence type="ECO:0000313" key="1">
    <source>
        <dbReference type="Proteomes" id="UP000515163"/>
    </source>
</evidence>
<evidence type="ECO:0000313" key="2">
    <source>
        <dbReference type="RefSeq" id="XP_031550289.1"/>
    </source>
</evidence>
<proteinExistence type="predicted"/>
<name>A0A6P8H1M2_ACTTE</name>
<reference evidence="2" key="1">
    <citation type="submission" date="2025-08" db="UniProtKB">
        <authorList>
            <consortium name="RefSeq"/>
        </authorList>
    </citation>
    <scope>IDENTIFICATION</scope>
    <source>
        <tissue evidence="2">Tentacle</tissue>
    </source>
</reference>
<dbReference type="AlphaFoldDB" id="A0A6P8H1M2"/>
<dbReference type="KEGG" id="aten:116287747"/>
<dbReference type="InParanoid" id="A0A6P8H1M2"/>
<dbReference type="OrthoDB" id="5985873at2759"/>
<dbReference type="Proteomes" id="UP000515163">
    <property type="component" value="Unplaced"/>
</dbReference>
<gene>
    <name evidence="2" type="primary">LOC116287747</name>
</gene>
<protein>
    <submittedName>
        <fullName evidence="2">Uncharacterized protein LOC116287747</fullName>
    </submittedName>
</protein>
<organism evidence="1 2">
    <name type="scientific">Actinia tenebrosa</name>
    <name type="common">Australian red waratah sea anemone</name>
    <dbReference type="NCBI Taxonomy" id="6105"/>
    <lineage>
        <taxon>Eukaryota</taxon>
        <taxon>Metazoa</taxon>
        <taxon>Cnidaria</taxon>
        <taxon>Anthozoa</taxon>
        <taxon>Hexacorallia</taxon>
        <taxon>Actiniaria</taxon>
        <taxon>Actiniidae</taxon>
        <taxon>Actinia</taxon>
    </lineage>
</organism>
<dbReference type="RefSeq" id="XP_031550289.1">
    <property type="nucleotide sequence ID" value="XM_031694429.1"/>
</dbReference>
<dbReference type="GeneID" id="116287747"/>
<accession>A0A6P8H1M2</accession>
<sequence>MSAIEVLVKFECNSRKLTLSEGTLEALKKEFMKIFDDVIPHDVLPSKLLFQRFDSRYQEWVDMTADEKICDGDKIRVLDLSSSGTSSGTRIPPHRIKRNTTYRIWSLVSRTNGSLMKRDDTIMKSDGSVASDEVILLNIKAKDVSDPTYKLYRLELQVPDTSSKCYVITGQSENQDVIVQEVDASSPPNTPDTKFEPEYFYAFTRFRCLSVNGENDLYLASDENGKMIMAKGGLREFPNPTTLFICNQII</sequence>